<keyword evidence="1" id="KW-0732">Signal</keyword>
<proteinExistence type="predicted"/>
<evidence type="ECO:0000313" key="2">
    <source>
        <dbReference type="EMBL" id="MFG6110076.1"/>
    </source>
</evidence>
<keyword evidence="3" id="KW-1185">Reference proteome</keyword>
<reference evidence="2 3" key="1">
    <citation type="submission" date="2024-09" db="EMBL/GenBank/DDBJ databases">
        <authorList>
            <consortium name="All-Russian atlas of soil microorganisms"/>
            <consortium name="as a basis for the search for new antimicrobial producers and enzymes with unique properties"/>
            <person name="Sokolova E.A."/>
            <person name="Voronina E.N."/>
        </authorList>
    </citation>
    <scope>NUCLEOTIDE SEQUENCE [LARGE SCALE GENOMIC DNA]</scope>
    <source>
        <strain evidence="2 3">AF-22b-331.1</strain>
    </source>
</reference>
<feature type="chain" id="PRO_5047188453" evidence="1">
    <location>
        <begin position="18"/>
        <end position="221"/>
    </location>
</feature>
<accession>A0ABW7D0U7</accession>
<comment type="caution">
    <text evidence="2">The sequence shown here is derived from an EMBL/GenBank/DDBJ whole genome shotgun (WGS) entry which is preliminary data.</text>
</comment>
<organism evidence="2 3">
    <name type="scientific">Stenotrophomonas nematodicola</name>
    <dbReference type="NCBI Taxonomy" id="2656746"/>
    <lineage>
        <taxon>Bacteria</taxon>
        <taxon>Pseudomonadati</taxon>
        <taxon>Pseudomonadota</taxon>
        <taxon>Gammaproteobacteria</taxon>
        <taxon>Lysobacterales</taxon>
        <taxon>Lysobacteraceae</taxon>
        <taxon>Stenotrophomonas</taxon>
    </lineage>
</organism>
<name>A0ABW7D0U7_9GAMM</name>
<dbReference type="Proteomes" id="UP001605261">
    <property type="component" value="Unassembled WGS sequence"/>
</dbReference>
<gene>
    <name evidence="2" type="ORF">ACEU0G_004102</name>
</gene>
<protein>
    <submittedName>
        <fullName evidence="2">Uncharacterized protein</fullName>
    </submittedName>
</protein>
<sequence length="221" mass="23912">MYRSLFPVLLHASTAVAGPAVSPEAEYTLQARVLLQDDNDARATLLAVSQDAVPEGTLDWDDVIDDLPAWLTREGIQPPSRAVMQEVSEALRIRLPRVTCTARDVVPLGSPEIAQYTLACMVPDVEPAFAAYRAMRSGDDADRDALSDAFFATFAACLRGDTAVAHLSTAVGWSSFRHGDVHAARAEHLYRTVLLGLLPFAEWDRRIASGAGRDGHEGPGE</sequence>
<evidence type="ECO:0000313" key="3">
    <source>
        <dbReference type="Proteomes" id="UP001605261"/>
    </source>
</evidence>
<dbReference type="EMBL" id="JBHGCJ010000009">
    <property type="protein sequence ID" value="MFG6110076.1"/>
    <property type="molecule type" value="Genomic_DNA"/>
</dbReference>
<dbReference type="RefSeq" id="WP_394163848.1">
    <property type="nucleotide sequence ID" value="NZ_JBHGCJ010000009.1"/>
</dbReference>
<feature type="signal peptide" evidence="1">
    <location>
        <begin position="1"/>
        <end position="17"/>
    </location>
</feature>
<evidence type="ECO:0000256" key="1">
    <source>
        <dbReference type="SAM" id="SignalP"/>
    </source>
</evidence>